<proteinExistence type="predicted"/>
<feature type="non-terminal residue" evidence="1">
    <location>
        <position position="43"/>
    </location>
</feature>
<accession>A0A9N9KF13</accession>
<feature type="non-terminal residue" evidence="1">
    <location>
        <position position="1"/>
    </location>
</feature>
<keyword evidence="2" id="KW-1185">Reference proteome</keyword>
<dbReference type="EMBL" id="CAJVQA010052020">
    <property type="protein sequence ID" value="CAG8822674.1"/>
    <property type="molecule type" value="Genomic_DNA"/>
</dbReference>
<evidence type="ECO:0000313" key="2">
    <source>
        <dbReference type="Proteomes" id="UP000789759"/>
    </source>
</evidence>
<evidence type="ECO:0000313" key="1">
    <source>
        <dbReference type="EMBL" id="CAG8822674.1"/>
    </source>
</evidence>
<name>A0A9N9KF13_9GLOM</name>
<reference evidence="1" key="1">
    <citation type="submission" date="2021-06" db="EMBL/GenBank/DDBJ databases">
        <authorList>
            <person name="Kallberg Y."/>
            <person name="Tangrot J."/>
            <person name="Rosling A."/>
        </authorList>
    </citation>
    <scope>NUCLEOTIDE SEQUENCE</scope>
    <source>
        <strain evidence="1">FL966</strain>
    </source>
</reference>
<protein>
    <submittedName>
        <fullName evidence="1">41_t:CDS:1</fullName>
    </submittedName>
</protein>
<dbReference type="AlphaFoldDB" id="A0A9N9KF13"/>
<dbReference type="Proteomes" id="UP000789759">
    <property type="component" value="Unassembled WGS sequence"/>
</dbReference>
<comment type="caution">
    <text evidence="1">The sequence shown here is derived from an EMBL/GenBank/DDBJ whole genome shotgun (WGS) entry which is preliminary data.</text>
</comment>
<sequence length="43" mass="4975">NIYNKAISNKMKTLMYSILTLKAQEQIFEILNNIKESDELEAA</sequence>
<organism evidence="1 2">
    <name type="scientific">Cetraspora pellucida</name>
    <dbReference type="NCBI Taxonomy" id="1433469"/>
    <lineage>
        <taxon>Eukaryota</taxon>
        <taxon>Fungi</taxon>
        <taxon>Fungi incertae sedis</taxon>
        <taxon>Mucoromycota</taxon>
        <taxon>Glomeromycotina</taxon>
        <taxon>Glomeromycetes</taxon>
        <taxon>Diversisporales</taxon>
        <taxon>Gigasporaceae</taxon>
        <taxon>Cetraspora</taxon>
    </lineage>
</organism>
<dbReference type="OrthoDB" id="2422747at2759"/>
<gene>
    <name evidence="1" type="ORF">CPELLU_LOCUS19837</name>
</gene>